<feature type="active site" evidence="12">
    <location>
        <position position="359"/>
    </location>
</feature>
<comment type="similarity">
    <text evidence="14">Belongs to the peptidase M48A family.</text>
</comment>
<keyword evidence="6 14" id="KW-0256">Endoplasmic reticulum</keyword>
<evidence type="ECO:0000313" key="18">
    <source>
        <dbReference type="EMBL" id="CAD2169726.1"/>
    </source>
</evidence>
<feature type="compositionally biased region" description="Basic and acidic residues" evidence="15">
    <location>
        <begin position="277"/>
        <end position="298"/>
    </location>
</feature>
<dbReference type="FunFam" id="3.30.2010.10:FF:000002">
    <property type="entry name" value="CAAX prenyl protease"/>
    <property type="match status" value="1"/>
</dbReference>
<comment type="caution">
    <text evidence="18">The sequence shown here is derived from an EMBL/GenBank/DDBJ whole genome shotgun (WGS) entry which is preliminary data.</text>
</comment>
<evidence type="ECO:0000259" key="17">
    <source>
        <dbReference type="Pfam" id="PF16491"/>
    </source>
</evidence>
<dbReference type="InterPro" id="IPR032456">
    <property type="entry name" value="Peptidase_M48_N"/>
</dbReference>
<dbReference type="Pfam" id="PF16491">
    <property type="entry name" value="Peptidase_M48_N"/>
    <property type="match status" value="1"/>
</dbReference>
<dbReference type="GO" id="GO:0071586">
    <property type="term" value="P:CAAX-box protein processing"/>
    <property type="evidence" value="ECO:0007669"/>
    <property type="project" value="UniProtKB-UniRule"/>
</dbReference>
<keyword evidence="10 14" id="KW-0472">Membrane</keyword>
<reference evidence="18 19" key="1">
    <citation type="submission" date="2020-08" db="EMBL/GenBank/DDBJ databases">
        <authorList>
            <person name="Koutsovoulos G."/>
            <person name="Danchin GJ E."/>
        </authorList>
    </citation>
    <scope>NUCLEOTIDE SEQUENCE [LARGE SCALE GENOMIC DNA]</scope>
</reference>
<dbReference type="GO" id="GO:0005789">
    <property type="term" value="C:endoplasmic reticulum membrane"/>
    <property type="evidence" value="ECO:0007669"/>
    <property type="project" value="UniProtKB-SubCell"/>
</dbReference>
<feature type="compositionally biased region" description="Polar residues" evidence="15">
    <location>
        <begin position="299"/>
        <end position="315"/>
    </location>
</feature>
<evidence type="ECO:0000256" key="5">
    <source>
        <dbReference type="ARBA" id="ARBA00022801"/>
    </source>
</evidence>
<evidence type="ECO:0000256" key="8">
    <source>
        <dbReference type="ARBA" id="ARBA00022989"/>
    </source>
</evidence>
<feature type="binding site" evidence="13">
    <location>
        <position position="362"/>
    </location>
    <ligand>
        <name>Zn(2+)</name>
        <dbReference type="ChEBI" id="CHEBI:29105"/>
        <note>catalytic</note>
    </ligand>
</feature>
<evidence type="ECO:0000313" key="19">
    <source>
        <dbReference type="Proteomes" id="UP000580250"/>
    </source>
</evidence>
<evidence type="ECO:0000256" key="11">
    <source>
        <dbReference type="ARBA" id="ARBA00044456"/>
    </source>
</evidence>
<feature type="transmembrane region" description="Helical" evidence="14">
    <location>
        <begin position="109"/>
        <end position="130"/>
    </location>
</feature>
<protein>
    <recommendedName>
        <fullName evidence="14">CAAX prenyl protease</fullName>
        <ecNumber evidence="14">3.4.24.84</ecNumber>
    </recommendedName>
</protein>
<evidence type="ECO:0000256" key="13">
    <source>
        <dbReference type="PIRSR" id="PIRSR627057-2"/>
    </source>
</evidence>
<name>A0A6V7V673_MELEN</name>
<dbReference type="InterPro" id="IPR027057">
    <property type="entry name" value="CAXX_Prtase_1"/>
</dbReference>
<keyword evidence="9 14" id="KW-0482">Metalloprotease</keyword>
<feature type="transmembrane region" description="Helical" evidence="14">
    <location>
        <begin position="409"/>
        <end position="428"/>
    </location>
</feature>
<feature type="transmembrane region" description="Helical" evidence="14">
    <location>
        <begin position="65"/>
        <end position="89"/>
    </location>
</feature>
<comment type="function">
    <text evidence="14">Proteolytically removes the C-terminal three residues of farnesylated proteins.</text>
</comment>
<evidence type="ECO:0000256" key="7">
    <source>
        <dbReference type="ARBA" id="ARBA00022833"/>
    </source>
</evidence>
<keyword evidence="3 14" id="KW-0812">Transmembrane</keyword>
<dbReference type="AlphaFoldDB" id="A0A6V7V673"/>
<dbReference type="PANTHER" id="PTHR10120">
    <property type="entry name" value="CAAX PRENYL PROTEASE 1"/>
    <property type="match status" value="1"/>
</dbReference>
<feature type="binding site" evidence="13">
    <location>
        <position position="358"/>
    </location>
    <ligand>
        <name>Zn(2+)</name>
        <dbReference type="ChEBI" id="CHEBI:29105"/>
        <note>catalytic</note>
    </ligand>
</feature>
<dbReference type="CDD" id="cd07343">
    <property type="entry name" value="M48A_Zmpste24p_like"/>
    <property type="match status" value="1"/>
</dbReference>
<evidence type="ECO:0000256" key="4">
    <source>
        <dbReference type="ARBA" id="ARBA00022723"/>
    </source>
</evidence>
<dbReference type="Proteomes" id="UP000580250">
    <property type="component" value="Unassembled WGS sequence"/>
</dbReference>
<evidence type="ECO:0000256" key="10">
    <source>
        <dbReference type="ARBA" id="ARBA00023136"/>
    </source>
</evidence>
<feature type="transmembrane region" description="Helical" evidence="14">
    <location>
        <begin position="182"/>
        <end position="201"/>
    </location>
</feature>
<proteinExistence type="inferred from homology"/>
<keyword evidence="2 14" id="KW-0645">Protease</keyword>
<dbReference type="Gene3D" id="3.30.2010.10">
    <property type="entry name" value="Metalloproteases ('zincins'), catalytic domain"/>
    <property type="match status" value="1"/>
</dbReference>
<evidence type="ECO:0000256" key="6">
    <source>
        <dbReference type="ARBA" id="ARBA00022824"/>
    </source>
</evidence>
<feature type="domain" description="CAAX prenyl protease 1 N-terminal" evidence="17">
    <location>
        <begin position="28"/>
        <end position="211"/>
    </location>
</feature>
<gene>
    <name evidence="18" type="ORF">MENT_LOCUS21078</name>
</gene>
<dbReference type="GO" id="GO:0046872">
    <property type="term" value="F:metal ion binding"/>
    <property type="evidence" value="ECO:0007669"/>
    <property type="project" value="UniProtKB-UniRule"/>
</dbReference>
<feature type="binding site" evidence="13">
    <location>
        <position position="440"/>
    </location>
    <ligand>
        <name>Zn(2+)</name>
        <dbReference type="ChEBI" id="CHEBI:29105"/>
        <note>catalytic</note>
    </ligand>
</feature>
<feature type="transmembrane region" description="Helical" evidence="14">
    <location>
        <begin position="157"/>
        <end position="176"/>
    </location>
</feature>
<dbReference type="EC" id="3.4.24.84" evidence="14"/>
<feature type="active site" description="Proton donor" evidence="12">
    <location>
        <position position="444"/>
    </location>
</feature>
<evidence type="ECO:0000256" key="2">
    <source>
        <dbReference type="ARBA" id="ARBA00022670"/>
    </source>
</evidence>
<comment type="catalytic activity">
    <reaction evidence="11 14">
        <text>Hydrolyzes the peptide bond -P2-(S-farnesyl or geranylgeranyl)C-P1'-P2'-P3'-COOH where P1' and P2' are amino acids with aliphatic side chains and P3' is any C-terminal residue.</text>
        <dbReference type="EC" id="3.4.24.84"/>
    </reaction>
</comment>
<dbReference type="GO" id="GO:0004222">
    <property type="term" value="F:metalloendopeptidase activity"/>
    <property type="evidence" value="ECO:0007669"/>
    <property type="project" value="UniProtKB-UniRule"/>
</dbReference>
<feature type="domain" description="Peptidase M48" evidence="16">
    <location>
        <begin position="215"/>
        <end position="496"/>
    </location>
</feature>
<keyword evidence="7 13" id="KW-0862">Zinc</keyword>
<dbReference type="OrthoDB" id="360839at2759"/>
<evidence type="ECO:0000256" key="14">
    <source>
        <dbReference type="RuleBase" id="RU366005"/>
    </source>
</evidence>
<feature type="region of interest" description="Disordered" evidence="15">
    <location>
        <begin position="277"/>
        <end position="344"/>
    </location>
</feature>
<evidence type="ECO:0000259" key="16">
    <source>
        <dbReference type="Pfam" id="PF01435"/>
    </source>
</evidence>
<evidence type="ECO:0000256" key="1">
    <source>
        <dbReference type="ARBA" id="ARBA00004477"/>
    </source>
</evidence>
<evidence type="ECO:0000256" key="15">
    <source>
        <dbReference type="SAM" id="MobiDB-lite"/>
    </source>
</evidence>
<feature type="transmembrane region" description="Helical" evidence="14">
    <location>
        <begin position="369"/>
        <end position="389"/>
    </location>
</feature>
<organism evidence="18 19">
    <name type="scientific">Meloidogyne enterolobii</name>
    <name type="common">Root-knot nematode worm</name>
    <name type="synonym">Meloidogyne mayaguensis</name>
    <dbReference type="NCBI Taxonomy" id="390850"/>
    <lineage>
        <taxon>Eukaryota</taxon>
        <taxon>Metazoa</taxon>
        <taxon>Ecdysozoa</taxon>
        <taxon>Nematoda</taxon>
        <taxon>Chromadorea</taxon>
        <taxon>Rhabditida</taxon>
        <taxon>Tylenchina</taxon>
        <taxon>Tylenchomorpha</taxon>
        <taxon>Tylenchoidea</taxon>
        <taxon>Meloidogynidae</taxon>
        <taxon>Meloidogyninae</taxon>
        <taxon>Meloidogyne</taxon>
    </lineage>
</organism>
<feature type="compositionally biased region" description="Basic and acidic residues" evidence="15">
    <location>
        <begin position="316"/>
        <end position="331"/>
    </location>
</feature>
<keyword evidence="8 14" id="KW-1133">Transmembrane helix</keyword>
<accession>A0A6V7V673</accession>
<evidence type="ECO:0000256" key="12">
    <source>
        <dbReference type="PIRSR" id="PIRSR627057-1"/>
    </source>
</evidence>
<evidence type="ECO:0000256" key="9">
    <source>
        <dbReference type="ARBA" id="ARBA00023049"/>
    </source>
</evidence>
<keyword evidence="5 14" id="KW-0378">Hydrolase</keyword>
<dbReference type="EMBL" id="CAJEWN010000157">
    <property type="protein sequence ID" value="CAD2169726.1"/>
    <property type="molecule type" value="Genomic_DNA"/>
</dbReference>
<comment type="cofactor">
    <cofactor evidence="13 14">
        <name>Zn(2+)</name>
        <dbReference type="ChEBI" id="CHEBI:29105"/>
    </cofactor>
    <text evidence="13 14">Binds 1 zinc ion per subunit.</text>
</comment>
<evidence type="ECO:0000256" key="3">
    <source>
        <dbReference type="ARBA" id="ARBA00022692"/>
    </source>
</evidence>
<sequence>MDPTAIFWFIYSFYLATFIWNFYLTLRQYNVYRKTETRPEKVSGIISNEDFVKARNYNLDKMHFGFYEIAFGKTLSTIILFCNLIPWLWSICGRYGQIIWPRSGEIFQSVLFIVSSSIFETVIELPFSYYETFYVEQKHGFNKETVPFFFKDRAKKLCLSLLISSPLVAAVVWIVHWGGQHFYIYVWAFVSVFIFLMMFIYPEFIAPLFDKYTPLPESELKTKIEALSNKVEFPLKKLYVVEGSKRSSHSNAYMYGFWKNKRIVLYDTLLSEEMNKRLKQDDQKKPELETTPKNEKDTSITSSETAEGETNSTSDKTLEGEPTSKRTEEKVSATSTGDEQPKRSLGMADDEIVAVLGHELGHWREYHSMWLLISTELNMLTLLFVFGFLYREPNLYLAFGFPLSAQQPALIGILLVSQYVFAPYNELMSVIMSFMTRRFEFGADAFAARLGFVSQLSTGLVKLGKDNLSLPINDWLYSACNHSHPPILERLEALKKFK</sequence>
<keyword evidence="4 13" id="KW-0479">Metal-binding</keyword>
<comment type="subcellular location">
    <subcellularLocation>
        <location evidence="1 14">Endoplasmic reticulum membrane</location>
        <topology evidence="1 14">Multi-pass membrane protein</topology>
    </subcellularLocation>
</comment>
<dbReference type="InterPro" id="IPR001915">
    <property type="entry name" value="Peptidase_M48"/>
</dbReference>
<feature type="transmembrane region" description="Helical" evidence="14">
    <location>
        <begin position="6"/>
        <end position="24"/>
    </location>
</feature>
<dbReference type="Pfam" id="PF01435">
    <property type="entry name" value="Peptidase_M48"/>
    <property type="match status" value="1"/>
</dbReference>